<dbReference type="EMBL" id="CP095046">
    <property type="protein sequence ID" value="UOQ73358.1"/>
    <property type="molecule type" value="Genomic_DNA"/>
</dbReference>
<accession>A0A8T9QB45</accession>
<name>A0A8T9QB45_9BACT</name>
<dbReference type="SUPFAM" id="SSF53187">
    <property type="entry name" value="Zn-dependent exopeptidases"/>
    <property type="match status" value="1"/>
</dbReference>
<keyword evidence="3" id="KW-1185">Reference proteome</keyword>
<reference evidence="2" key="1">
    <citation type="submission" date="2022-04" db="EMBL/GenBank/DDBJ databases">
        <title>Hymenobacter sp. isolated from the air.</title>
        <authorList>
            <person name="Won M."/>
            <person name="Lee C.-M."/>
            <person name="Woen H.-Y."/>
            <person name="Kwon S.-W."/>
        </authorList>
    </citation>
    <scope>NUCLEOTIDE SEQUENCE</scope>
    <source>
        <strain evidence="2">5116S-3</strain>
    </source>
</reference>
<sequence length="179" mass="18583">MRFSTSSLLLGSALVLHGLAGCQSRSSDSATGQTTAPGTTAAADTTVPASPNDGITAQLIGNHIKVLASDEYQGRKPFTVGEQKATTYLADEFKKLGLKPGPDGSYFQKVPLVEITGTPASTMQISGGQQPFALNYKTDYMAFTEQEKEKVALTNSPLVFAGYGVVAPSTAGTTTPAST</sequence>
<dbReference type="PROSITE" id="PS51257">
    <property type="entry name" value="PROKAR_LIPOPROTEIN"/>
    <property type="match status" value="1"/>
</dbReference>
<dbReference type="Proteomes" id="UP000831796">
    <property type="component" value="Chromosome"/>
</dbReference>
<organism evidence="2 3">
    <name type="scientific">Hymenobacter cellulosilyticus</name>
    <dbReference type="NCBI Taxonomy" id="2932248"/>
    <lineage>
        <taxon>Bacteria</taxon>
        <taxon>Pseudomonadati</taxon>
        <taxon>Bacteroidota</taxon>
        <taxon>Cytophagia</taxon>
        <taxon>Cytophagales</taxon>
        <taxon>Hymenobacteraceae</taxon>
        <taxon>Hymenobacter</taxon>
    </lineage>
</organism>
<evidence type="ECO:0000313" key="2">
    <source>
        <dbReference type="EMBL" id="UOQ73358.1"/>
    </source>
</evidence>
<proteinExistence type="predicted"/>
<feature type="compositionally biased region" description="Low complexity" evidence="1">
    <location>
        <begin position="30"/>
        <end position="49"/>
    </location>
</feature>
<feature type="region of interest" description="Disordered" evidence="1">
    <location>
        <begin position="25"/>
        <end position="50"/>
    </location>
</feature>
<dbReference type="RefSeq" id="WP_244676712.1">
    <property type="nucleotide sequence ID" value="NZ_CP095046.1"/>
</dbReference>
<dbReference type="Gene3D" id="3.40.630.10">
    <property type="entry name" value="Zn peptidases"/>
    <property type="match status" value="1"/>
</dbReference>
<protein>
    <recommendedName>
        <fullName evidence="4">Peptidase M28</fullName>
    </recommendedName>
</protein>
<evidence type="ECO:0008006" key="4">
    <source>
        <dbReference type="Google" id="ProtNLM"/>
    </source>
</evidence>
<dbReference type="AlphaFoldDB" id="A0A8T9QB45"/>
<evidence type="ECO:0000256" key="1">
    <source>
        <dbReference type="SAM" id="MobiDB-lite"/>
    </source>
</evidence>
<gene>
    <name evidence="2" type="ORF">MUN79_05200</name>
</gene>
<dbReference type="KEGG" id="hcu:MUN79_05200"/>
<evidence type="ECO:0000313" key="3">
    <source>
        <dbReference type="Proteomes" id="UP000831796"/>
    </source>
</evidence>